<comment type="caution">
    <text evidence="1">The sequence shown here is derived from an EMBL/GenBank/DDBJ whole genome shotgun (WGS) entry which is preliminary data.</text>
</comment>
<dbReference type="AlphaFoldDB" id="A0A3P3QQK2"/>
<keyword evidence="2" id="KW-1185">Reference proteome</keyword>
<dbReference type="GO" id="GO:0004519">
    <property type="term" value="F:endonuclease activity"/>
    <property type="evidence" value="ECO:0007669"/>
    <property type="project" value="InterPro"/>
</dbReference>
<sequence length="214" mass="24672">MDADLKRLKAFERRADKIAHKREVLLPKWLPIVEAYLTERKEKAHEKTVSDHPIFAYCTVWLFDSGDFARGLEFAFAAIEYGQPMAGEIRRKWPGFIADTVFDWAEVQAEQGHSIEPYFGTVFKHVVNDWKLPEVVTAKFYKFAGLALLRTKNGEVKPSHVGDIERLKQADQLLEKAASLHRHAQVKTVRNKIEMRIRAIEELTSQGKEVPEEK</sequence>
<dbReference type="GO" id="GO:0003677">
    <property type="term" value="F:DNA binding"/>
    <property type="evidence" value="ECO:0007669"/>
    <property type="project" value="InterPro"/>
</dbReference>
<protein>
    <submittedName>
        <fullName evidence="1">Terminase</fullName>
    </submittedName>
</protein>
<reference evidence="1 2" key="1">
    <citation type="submission" date="2018-11" db="EMBL/GenBank/DDBJ databases">
        <title>Draft genome analysis of Rheinheimera mesophila isolated from an industrial waste site.</title>
        <authorList>
            <person name="Yu Q."/>
            <person name="Qi Y."/>
            <person name="Zhang H."/>
            <person name="Lu Y."/>
            <person name="Pu J."/>
        </authorList>
    </citation>
    <scope>NUCLEOTIDE SEQUENCE [LARGE SCALE GENOMIC DNA]</scope>
    <source>
        <strain evidence="1 2">IITR13</strain>
    </source>
</reference>
<dbReference type="RefSeq" id="WP_082101913.1">
    <property type="nucleotide sequence ID" value="NZ_LAVS01000098.1"/>
</dbReference>
<accession>A0A3P3QQK2</accession>
<gene>
    <name evidence="1" type="ORF">EIK76_01245</name>
</gene>
<dbReference type="OrthoDB" id="8562788at2"/>
<dbReference type="InterPro" id="IPR010270">
    <property type="entry name" value="Phage_P2_GpM"/>
</dbReference>
<name>A0A3P3QQK2_9GAMM</name>
<evidence type="ECO:0000313" key="1">
    <source>
        <dbReference type="EMBL" id="RRJ22740.1"/>
    </source>
</evidence>
<dbReference type="EMBL" id="RRCF01000001">
    <property type="protein sequence ID" value="RRJ22740.1"/>
    <property type="molecule type" value="Genomic_DNA"/>
</dbReference>
<dbReference type="Pfam" id="PF05944">
    <property type="entry name" value="Phage_term_smal"/>
    <property type="match status" value="1"/>
</dbReference>
<dbReference type="Proteomes" id="UP000276260">
    <property type="component" value="Unassembled WGS sequence"/>
</dbReference>
<proteinExistence type="predicted"/>
<evidence type="ECO:0000313" key="2">
    <source>
        <dbReference type="Proteomes" id="UP000276260"/>
    </source>
</evidence>
<organism evidence="1 2">
    <name type="scientific">Rheinheimera mesophila</name>
    <dbReference type="NCBI Taxonomy" id="1547515"/>
    <lineage>
        <taxon>Bacteria</taxon>
        <taxon>Pseudomonadati</taxon>
        <taxon>Pseudomonadota</taxon>
        <taxon>Gammaproteobacteria</taxon>
        <taxon>Chromatiales</taxon>
        <taxon>Chromatiaceae</taxon>
        <taxon>Rheinheimera</taxon>
    </lineage>
</organism>